<sequence length="192" mass="20393">MLGWLTHAFAAMCPAADAGSITRCSVSMLGVELAAHLPLLGSVLYLPAPRPAPQDLPVCTGWLVAQCELAPLFDTRELVAASMIGAEGPREWIDCMDAQGRPCARLHLLPDTDYLAWDALLAGSRLLPLAPLRPERLVCRAASATLAQFRHRRVGALQLLETMPLAKVSALGRGIAGEVARAAAVELEPTLG</sequence>
<dbReference type="Proteomes" id="UP001595961">
    <property type="component" value="Unassembled WGS sequence"/>
</dbReference>
<dbReference type="SUPFAM" id="SSF144064">
    <property type="entry name" value="Heme iron utilization protein-like"/>
    <property type="match status" value="1"/>
</dbReference>
<gene>
    <name evidence="1" type="ORF">ACFO5W_02060</name>
</gene>
<dbReference type="EMBL" id="JBHSGA010000003">
    <property type="protein sequence ID" value="MFC4525410.1"/>
    <property type="molecule type" value="Genomic_DNA"/>
</dbReference>
<evidence type="ECO:0000313" key="1">
    <source>
        <dbReference type="EMBL" id="MFC4525410.1"/>
    </source>
</evidence>
<name>A0ABV9BXD6_9GAMM</name>
<comment type="caution">
    <text evidence="1">The sequence shown here is derived from an EMBL/GenBank/DDBJ whole genome shotgun (WGS) entry which is preliminary data.</text>
</comment>
<proteinExistence type="predicted"/>
<protein>
    <submittedName>
        <fullName evidence="1">Uncharacterized protein</fullName>
    </submittedName>
</protein>
<accession>A0ABV9BXD6</accession>
<organism evidence="1 2">
    <name type="scientific">Dyella halodurans</name>
    <dbReference type="NCBI Taxonomy" id="1920171"/>
    <lineage>
        <taxon>Bacteria</taxon>
        <taxon>Pseudomonadati</taxon>
        <taxon>Pseudomonadota</taxon>
        <taxon>Gammaproteobacteria</taxon>
        <taxon>Lysobacterales</taxon>
        <taxon>Rhodanobacteraceae</taxon>
        <taxon>Dyella</taxon>
    </lineage>
</organism>
<evidence type="ECO:0000313" key="2">
    <source>
        <dbReference type="Proteomes" id="UP001595961"/>
    </source>
</evidence>
<keyword evidence="2" id="KW-1185">Reference proteome</keyword>
<dbReference type="RefSeq" id="WP_266149633.1">
    <property type="nucleotide sequence ID" value="NZ_CP064028.1"/>
</dbReference>
<reference evidence="2" key="1">
    <citation type="journal article" date="2019" name="Int. J. Syst. Evol. Microbiol.">
        <title>The Global Catalogue of Microorganisms (GCM) 10K type strain sequencing project: providing services to taxonomists for standard genome sequencing and annotation.</title>
        <authorList>
            <consortium name="The Broad Institute Genomics Platform"/>
            <consortium name="The Broad Institute Genome Sequencing Center for Infectious Disease"/>
            <person name="Wu L."/>
            <person name="Ma J."/>
        </authorList>
    </citation>
    <scope>NUCLEOTIDE SEQUENCE [LARGE SCALE GENOMIC DNA]</scope>
    <source>
        <strain evidence="2">CCM 4481</strain>
    </source>
</reference>